<reference evidence="1 2" key="1">
    <citation type="submission" date="2017-06" db="EMBL/GenBank/DDBJ databases">
        <title>Genome sequencing of cyanobaciteial culture collection at National Institute for Environmental Studies (NIES).</title>
        <authorList>
            <person name="Hirose Y."/>
            <person name="Shimura Y."/>
            <person name="Fujisawa T."/>
            <person name="Nakamura Y."/>
            <person name="Kawachi M."/>
        </authorList>
    </citation>
    <scope>NUCLEOTIDE SEQUENCE [LARGE SCALE GENOMIC DNA]</scope>
    <source>
        <strain evidence="1 2">NIES-806</strain>
    </source>
</reference>
<dbReference type="KEGG" id="dcm:NIES806_00620"/>
<dbReference type="EMBL" id="AP018316">
    <property type="protein sequence ID" value="BAZ83882.1"/>
    <property type="molecule type" value="Genomic_DNA"/>
</dbReference>
<proteinExistence type="predicted"/>
<keyword evidence="2" id="KW-1185">Reference proteome</keyword>
<dbReference type="AlphaFoldDB" id="A0A1Z4UX87"/>
<sequence length="154" mass="18063">MRSPSNDQKKKRITVTASCQCIEKAEMALIRLGFESKSDFAKYHLSRTTVTKFFQGQPISIDSLKRICRELELNWEDCLPTEEIINNNQEKKTRENNNYSNYQLPITNYQLPITNYQLPITNYQLPITNYQLPITNYQLPITNYQLPITNYSIS</sequence>
<accession>A0A1Z4UX87</accession>
<evidence type="ECO:0000313" key="1">
    <source>
        <dbReference type="EMBL" id="BAZ83882.1"/>
    </source>
</evidence>
<name>A0A1Z4UX87_9CYAN</name>
<dbReference type="Proteomes" id="UP000218702">
    <property type="component" value="Chromosome"/>
</dbReference>
<evidence type="ECO:0000313" key="2">
    <source>
        <dbReference type="Proteomes" id="UP000218702"/>
    </source>
</evidence>
<organism evidence="1 2">
    <name type="scientific">Dolichospermum compactum NIES-806</name>
    <dbReference type="NCBI Taxonomy" id="1973481"/>
    <lineage>
        <taxon>Bacteria</taxon>
        <taxon>Bacillati</taxon>
        <taxon>Cyanobacteriota</taxon>
        <taxon>Cyanophyceae</taxon>
        <taxon>Nostocales</taxon>
        <taxon>Aphanizomenonaceae</taxon>
        <taxon>Dolichospermum</taxon>
        <taxon>Dolichospermum compactum</taxon>
    </lineage>
</organism>
<protein>
    <submittedName>
        <fullName evidence="1">Uncharacterized protein</fullName>
    </submittedName>
</protein>
<gene>
    <name evidence="1" type="ORF">NIES806_00620</name>
</gene>